<dbReference type="RefSeq" id="WP_169058847.1">
    <property type="nucleotide sequence ID" value="NZ_JABCAG010000035.1"/>
</dbReference>
<reference evidence="2 3" key="1">
    <citation type="submission" date="2020-04" db="EMBL/GenBank/DDBJ databases">
        <authorList>
            <person name="Abaymova A."/>
            <person name="Teymurazov M."/>
            <person name="Tazyna O."/>
            <person name="Chatushin Y."/>
            <person name="Svetoch E."/>
            <person name="Pereligyn V."/>
            <person name="Pohylenko V."/>
            <person name="Platonov M."/>
            <person name="Kartsev N."/>
            <person name="Skryabin Y."/>
            <person name="Sizova A."/>
            <person name="Solomentsev V."/>
            <person name="Kislichkina A."/>
            <person name="Bogun A."/>
        </authorList>
    </citation>
    <scope>NUCLEOTIDE SEQUENCE [LARGE SCALE GENOMIC DNA]</scope>
    <source>
        <strain evidence="3">SCPM-O-B-8398 (E28)</strain>
    </source>
</reference>
<dbReference type="InterPro" id="IPR029052">
    <property type="entry name" value="Metallo-depent_PP-like"/>
</dbReference>
<dbReference type="SUPFAM" id="SSF56300">
    <property type="entry name" value="Metallo-dependent phosphatases"/>
    <property type="match status" value="1"/>
</dbReference>
<feature type="domain" description="Calcineurin-like phosphoesterase" evidence="1">
    <location>
        <begin position="48"/>
        <end position="245"/>
    </location>
</feature>
<organism evidence="2 3">
    <name type="scientific">Enterococcus mundtii</name>
    <dbReference type="NCBI Taxonomy" id="53346"/>
    <lineage>
        <taxon>Bacteria</taxon>
        <taxon>Bacillati</taxon>
        <taxon>Bacillota</taxon>
        <taxon>Bacilli</taxon>
        <taxon>Lactobacillales</taxon>
        <taxon>Enterococcaceae</taxon>
        <taxon>Enterococcus</taxon>
    </lineage>
</organism>
<dbReference type="EMBL" id="JABCAG010000035">
    <property type="protein sequence ID" value="NMP59037.1"/>
    <property type="molecule type" value="Genomic_DNA"/>
</dbReference>
<dbReference type="Proteomes" id="UP000557857">
    <property type="component" value="Unassembled WGS sequence"/>
</dbReference>
<name>A0A848MT62_ENTMU</name>
<sequence>MVLVGIIFQVPGQRPTNFPDEAENTLPRLYFVEALEQLREKLDPKLFNVGIVTDSHFDEGTWRTQAYRSMKNLNNVLYIQNDLDAIAALGDNVDSEHRDKSINVRNLERYCVRYSQGNNPNKFIIRGNHDSGSAILDSNNEGNNVFEKDIMTGVEQLEIFKNHLSQEGKFYGNGQYHYKDFHQKKIRLVFIDMIDNPLIRNQNGTLKYVDQWSYGLQERQLQWLAEEALGTLPDDYHVAIFSHVPLMPETVTTDPIKNGELLKALLTAFINKESTLLHSNLSDFVVDFSVDFTQRKESHLVGLFAGHRHEEYFYSTNEMGGYYSTVFDCAFVRDDSKLGFVAEDAFAVLEIDTAHRKVRIFGFGRATDREYTY</sequence>
<dbReference type="GO" id="GO:0016787">
    <property type="term" value="F:hydrolase activity"/>
    <property type="evidence" value="ECO:0007669"/>
    <property type="project" value="InterPro"/>
</dbReference>
<evidence type="ECO:0000313" key="3">
    <source>
        <dbReference type="Proteomes" id="UP000557857"/>
    </source>
</evidence>
<protein>
    <recommendedName>
        <fullName evidence="1">Calcineurin-like phosphoesterase domain-containing protein</fullName>
    </recommendedName>
</protein>
<evidence type="ECO:0000259" key="1">
    <source>
        <dbReference type="Pfam" id="PF00149"/>
    </source>
</evidence>
<dbReference type="Gene3D" id="3.60.21.10">
    <property type="match status" value="1"/>
</dbReference>
<comment type="caution">
    <text evidence="2">The sequence shown here is derived from an EMBL/GenBank/DDBJ whole genome shotgun (WGS) entry which is preliminary data.</text>
</comment>
<evidence type="ECO:0000313" key="2">
    <source>
        <dbReference type="EMBL" id="NMP59037.1"/>
    </source>
</evidence>
<dbReference type="Pfam" id="PF00149">
    <property type="entry name" value="Metallophos"/>
    <property type="match status" value="1"/>
</dbReference>
<proteinExistence type="predicted"/>
<accession>A0A848MT62</accession>
<dbReference type="InterPro" id="IPR004843">
    <property type="entry name" value="Calcineurin-like_PHP"/>
</dbReference>
<dbReference type="AlphaFoldDB" id="A0A848MT62"/>
<gene>
    <name evidence="2" type="ORF">HI921_11300</name>
</gene>